<dbReference type="RefSeq" id="WP_129208842.1">
    <property type="nucleotide sequence ID" value="NZ_BMGU01000004.1"/>
</dbReference>
<feature type="domain" description="Flagellin N-terminal" evidence="1">
    <location>
        <begin position="10"/>
        <end position="138"/>
    </location>
</feature>
<evidence type="ECO:0000259" key="1">
    <source>
        <dbReference type="Pfam" id="PF00669"/>
    </source>
</evidence>
<evidence type="ECO:0000313" key="3">
    <source>
        <dbReference type="Proteomes" id="UP000290253"/>
    </source>
</evidence>
<sequence>MRVDPHYIYNTVSALDTTTANEEAITNEISSGVTVNEPGDNPTAFALNITLSSSISTDDTFSQTASSSEGMLQVADSTLGSVVSQLNEAVSLATEGNDGTLNSSNLETIATQLTGIRDEVLSLANTSYQGTYLFSGSQGTTEPFTLDSSTSPATVTYNGDSDVSYVETANGQKIQTNVPGNQIFTASGADVLGTLNSLIADFSSGTVSSTATSDLSALTTSLDYVTQQRAVIDNSIDALTAASTASEDQEVQLKSSQNSLIETDTATAATELSSAETQQSSLTDLIAAIDGQGTLFNSI</sequence>
<dbReference type="AlphaFoldDB" id="A0A4Q1SEE5"/>
<comment type="caution">
    <text evidence="2">The sequence shown here is derived from an EMBL/GenBank/DDBJ whole genome shotgun (WGS) entry which is preliminary data.</text>
</comment>
<dbReference type="PANTHER" id="PTHR42792">
    <property type="entry name" value="FLAGELLIN"/>
    <property type="match status" value="1"/>
</dbReference>
<dbReference type="GO" id="GO:0005198">
    <property type="term" value="F:structural molecule activity"/>
    <property type="evidence" value="ECO:0007669"/>
    <property type="project" value="InterPro"/>
</dbReference>
<keyword evidence="3" id="KW-1185">Reference proteome</keyword>
<proteinExistence type="predicted"/>
<dbReference type="Proteomes" id="UP000290253">
    <property type="component" value="Unassembled WGS sequence"/>
</dbReference>
<keyword evidence="2" id="KW-0966">Cell projection</keyword>
<dbReference type="InterPro" id="IPR001029">
    <property type="entry name" value="Flagellin_N"/>
</dbReference>
<name>A0A4Q1SEE5_9BACT</name>
<organism evidence="2 3">
    <name type="scientific">Silvibacterium dinghuense</name>
    <dbReference type="NCBI Taxonomy" id="1560006"/>
    <lineage>
        <taxon>Bacteria</taxon>
        <taxon>Pseudomonadati</taxon>
        <taxon>Acidobacteriota</taxon>
        <taxon>Terriglobia</taxon>
        <taxon>Terriglobales</taxon>
        <taxon>Acidobacteriaceae</taxon>
        <taxon>Silvibacterium</taxon>
    </lineage>
</organism>
<dbReference type="OrthoDB" id="9758307at2"/>
<dbReference type="EMBL" id="SDMK01000002">
    <property type="protein sequence ID" value="RXS95646.1"/>
    <property type="molecule type" value="Genomic_DNA"/>
</dbReference>
<reference evidence="2 3" key="1">
    <citation type="journal article" date="2016" name="Int. J. Syst. Evol. Microbiol.">
        <title>Acidipila dinghuensis sp. nov., an acidobacterium isolated from forest soil.</title>
        <authorList>
            <person name="Jiang Y.W."/>
            <person name="Wang J."/>
            <person name="Chen M.H."/>
            <person name="Lv Y.Y."/>
            <person name="Qiu L.H."/>
        </authorList>
    </citation>
    <scope>NUCLEOTIDE SEQUENCE [LARGE SCALE GENOMIC DNA]</scope>
    <source>
        <strain evidence="2 3">DHOF10</strain>
    </source>
</reference>
<dbReference type="InterPro" id="IPR001492">
    <property type="entry name" value="Flagellin"/>
</dbReference>
<dbReference type="GO" id="GO:0009288">
    <property type="term" value="C:bacterial-type flagellum"/>
    <property type="evidence" value="ECO:0007669"/>
    <property type="project" value="InterPro"/>
</dbReference>
<dbReference type="PANTHER" id="PTHR42792:SF1">
    <property type="entry name" value="FLAGELLAR HOOK-ASSOCIATED PROTEIN 3"/>
    <property type="match status" value="1"/>
</dbReference>
<gene>
    <name evidence="2" type="ORF">ESZ00_13905</name>
</gene>
<protein>
    <submittedName>
        <fullName evidence="2">Flagellar hook-associated protein 3</fullName>
    </submittedName>
</protein>
<accession>A0A4Q1SEE5</accession>
<evidence type="ECO:0000313" key="2">
    <source>
        <dbReference type="EMBL" id="RXS95646.1"/>
    </source>
</evidence>
<dbReference type="Pfam" id="PF00669">
    <property type="entry name" value="Flagellin_N"/>
    <property type="match status" value="1"/>
</dbReference>
<dbReference type="SUPFAM" id="SSF64518">
    <property type="entry name" value="Phase 1 flagellin"/>
    <property type="match status" value="1"/>
</dbReference>
<dbReference type="Gene3D" id="1.20.1330.10">
    <property type="entry name" value="f41 fragment of flagellin, N-terminal domain"/>
    <property type="match status" value="1"/>
</dbReference>
<keyword evidence="2" id="KW-0969">Cilium</keyword>
<keyword evidence="2" id="KW-0282">Flagellum</keyword>